<dbReference type="Pfam" id="PF22022">
    <property type="entry name" value="Phage_int_M"/>
    <property type="match status" value="1"/>
</dbReference>
<gene>
    <name evidence="6" type="ORF">MA04_00292</name>
</gene>
<evidence type="ECO:0000259" key="5">
    <source>
        <dbReference type="PROSITE" id="PS51898"/>
    </source>
</evidence>
<comment type="caution">
    <text evidence="6">The sequence shown here is derived from an EMBL/GenBank/DDBJ whole genome shotgun (WGS) entry which is preliminary data.</text>
</comment>
<keyword evidence="3" id="KW-0238">DNA-binding</keyword>
<evidence type="ECO:0000313" key="6">
    <source>
        <dbReference type="EMBL" id="MCU5780992.1"/>
    </source>
</evidence>
<keyword evidence="2" id="KW-0229">DNA integration</keyword>
<organism evidence="6 7">
    <name type="scientific">Alloalcanivorax balearicus MACL04</name>
    <dbReference type="NCBI Taxonomy" id="1177182"/>
    <lineage>
        <taxon>Bacteria</taxon>
        <taxon>Pseudomonadati</taxon>
        <taxon>Pseudomonadota</taxon>
        <taxon>Gammaproteobacteria</taxon>
        <taxon>Oceanospirillales</taxon>
        <taxon>Alcanivoracaceae</taxon>
        <taxon>Alloalcanivorax</taxon>
    </lineage>
</organism>
<dbReference type="RefSeq" id="WP_262459215.1">
    <property type="nucleotide sequence ID" value="NZ_ARXS01000001.1"/>
</dbReference>
<evidence type="ECO:0000256" key="2">
    <source>
        <dbReference type="ARBA" id="ARBA00022908"/>
    </source>
</evidence>
<reference evidence="6" key="1">
    <citation type="submission" date="2012-09" db="EMBL/GenBank/DDBJ databases">
        <title>Genome Sequence of alkane-degrading Bacterium Alcanivorax balearicus MACL04.</title>
        <authorList>
            <person name="Lai Q."/>
            <person name="Shao Z."/>
        </authorList>
    </citation>
    <scope>NUCLEOTIDE SEQUENCE</scope>
    <source>
        <strain evidence="6">MACL04</strain>
    </source>
</reference>
<protein>
    <submittedName>
        <fullName evidence="6">Phage-related integrase</fullName>
    </submittedName>
</protein>
<dbReference type="CDD" id="cd00801">
    <property type="entry name" value="INT_P4_C"/>
    <property type="match status" value="1"/>
</dbReference>
<keyword evidence="4" id="KW-0233">DNA recombination</keyword>
<dbReference type="EMBL" id="ARXS01000001">
    <property type="protein sequence ID" value="MCU5780992.1"/>
    <property type="molecule type" value="Genomic_DNA"/>
</dbReference>
<dbReference type="InterPro" id="IPR002104">
    <property type="entry name" value="Integrase_catalytic"/>
</dbReference>
<dbReference type="InterPro" id="IPR053876">
    <property type="entry name" value="Phage_int_M"/>
</dbReference>
<comment type="similarity">
    <text evidence="1">Belongs to the 'phage' integrase family.</text>
</comment>
<dbReference type="PANTHER" id="PTHR30629">
    <property type="entry name" value="PROPHAGE INTEGRASE"/>
    <property type="match status" value="1"/>
</dbReference>
<dbReference type="Pfam" id="PF00589">
    <property type="entry name" value="Phage_integrase"/>
    <property type="match status" value="1"/>
</dbReference>
<dbReference type="InterPro" id="IPR011010">
    <property type="entry name" value="DNA_brk_join_enz"/>
</dbReference>
<dbReference type="InterPro" id="IPR010998">
    <property type="entry name" value="Integrase_recombinase_N"/>
</dbReference>
<keyword evidence="7" id="KW-1185">Reference proteome</keyword>
<evidence type="ECO:0000313" key="7">
    <source>
        <dbReference type="Proteomes" id="UP001064106"/>
    </source>
</evidence>
<dbReference type="Gene3D" id="3.30.160.390">
    <property type="entry name" value="Integrase, DNA-binding domain"/>
    <property type="match status" value="1"/>
</dbReference>
<dbReference type="InterPro" id="IPR050808">
    <property type="entry name" value="Phage_Integrase"/>
</dbReference>
<proteinExistence type="inferred from homology"/>
<dbReference type="Proteomes" id="UP001064106">
    <property type="component" value="Unassembled WGS sequence"/>
</dbReference>
<feature type="domain" description="Tyr recombinase" evidence="5">
    <location>
        <begin position="199"/>
        <end position="378"/>
    </location>
</feature>
<dbReference type="Gene3D" id="1.10.443.10">
    <property type="entry name" value="Intergrase catalytic core"/>
    <property type="match status" value="1"/>
</dbReference>
<dbReference type="PROSITE" id="PS51898">
    <property type="entry name" value="TYR_RECOMBINASE"/>
    <property type="match status" value="1"/>
</dbReference>
<dbReference type="InterPro" id="IPR025166">
    <property type="entry name" value="Integrase_DNA_bind_dom"/>
</dbReference>
<sequence>MALTDTALKALKPKEAPYTVTDDRGLYVEVLTTGSIVWRYRYRLNGKREKLTLGKYPDLTLKNARLKRDEAAQLVAMGESPAKKKQQAKVAGGENTTVAEFAERFFRDIQQRDRKNTTIPRRYLDKDILPHIGSKPIKDITAEDMRSVIWRKKDQGFDAAAGQIRGLLKRMLDYALTCGLIQANPVMALPMRHVYRAQARERALTEDEIRRFLRAMQQSNIRRQFKIALQLILMTLVRKSELLQAQWKDVHLDQHEWHIPVENSKTGKPHIVYLSTQAAMLFRELKTLASTSDWVMPGRGTLSKPFAHNALNSALKVSLQDQDIPAFTIHDLRRTASTLLHEQGWPSDVVEKALNHTIGGVRGVYNRAEYAEQRKEMLQAWADFIDGLAPTSNLVVDLERV</sequence>
<dbReference type="PANTHER" id="PTHR30629:SF2">
    <property type="entry name" value="PROPHAGE INTEGRASE INTS-RELATED"/>
    <property type="match status" value="1"/>
</dbReference>
<dbReference type="InterPro" id="IPR038488">
    <property type="entry name" value="Integrase_DNA-bd_sf"/>
</dbReference>
<evidence type="ECO:0000256" key="3">
    <source>
        <dbReference type="ARBA" id="ARBA00023125"/>
    </source>
</evidence>
<dbReference type="Gene3D" id="1.10.150.130">
    <property type="match status" value="1"/>
</dbReference>
<accession>A0ABT2QU09</accession>
<dbReference type="Pfam" id="PF13356">
    <property type="entry name" value="Arm-DNA-bind_3"/>
    <property type="match status" value="1"/>
</dbReference>
<dbReference type="SUPFAM" id="SSF56349">
    <property type="entry name" value="DNA breaking-rejoining enzymes"/>
    <property type="match status" value="1"/>
</dbReference>
<dbReference type="InterPro" id="IPR013762">
    <property type="entry name" value="Integrase-like_cat_sf"/>
</dbReference>
<evidence type="ECO:0000256" key="1">
    <source>
        <dbReference type="ARBA" id="ARBA00008857"/>
    </source>
</evidence>
<evidence type="ECO:0000256" key="4">
    <source>
        <dbReference type="ARBA" id="ARBA00023172"/>
    </source>
</evidence>
<name>A0ABT2QU09_9GAMM</name>